<sequence>MDASTDTEAARSPAATTPAPPQCVAPTRDYGPPCLWRLPHRPESAGTARRITAGVLHTWDLDDETIHQALLVVSELVTNALEHALPPITLHLQRPADERTLHIEVDDGGPADDEGTWTTSCTPEEHGRGLSIIAVLASAHGTRILAHTITYWAVLPTTT</sequence>
<accession>A0ABZ1RY29</accession>
<dbReference type="PANTHER" id="PTHR35526:SF3">
    <property type="entry name" value="ANTI-SIGMA-F FACTOR RSBW"/>
    <property type="match status" value="1"/>
</dbReference>
<organism evidence="4 5">
    <name type="scientific">Streptomyces goshikiensis</name>
    <dbReference type="NCBI Taxonomy" id="1942"/>
    <lineage>
        <taxon>Bacteria</taxon>
        <taxon>Bacillati</taxon>
        <taxon>Actinomycetota</taxon>
        <taxon>Actinomycetes</taxon>
        <taxon>Kitasatosporales</taxon>
        <taxon>Streptomycetaceae</taxon>
        <taxon>Streptomyces</taxon>
    </lineage>
</organism>
<dbReference type="InterPro" id="IPR003594">
    <property type="entry name" value="HATPase_dom"/>
</dbReference>
<dbReference type="CDD" id="cd16936">
    <property type="entry name" value="HATPase_RsbW-like"/>
    <property type="match status" value="1"/>
</dbReference>
<dbReference type="Proteomes" id="UP001432075">
    <property type="component" value="Plasmid unnamed1"/>
</dbReference>
<dbReference type="InterPro" id="IPR036890">
    <property type="entry name" value="HATPase_C_sf"/>
</dbReference>
<proteinExistence type="predicted"/>
<keyword evidence="4" id="KW-0547">Nucleotide-binding</keyword>
<dbReference type="Pfam" id="PF13581">
    <property type="entry name" value="HATPase_c_2"/>
    <property type="match status" value="1"/>
</dbReference>
<gene>
    <name evidence="4" type="ORF">OHU17_37270</name>
</gene>
<evidence type="ECO:0000313" key="4">
    <source>
        <dbReference type="EMBL" id="WUO51503.1"/>
    </source>
</evidence>
<evidence type="ECO:0000256" key="2">
    <source>
        <dbReference type="SAM" id="MobiDB-lite"/>
    </source>
</evidence>
<dbReference type="InterPro" id="IPR050267">
    <property type="entry name" value="Anti-sigma-factor_SerPK"/>
</dbReference>
<dbReference type="GO" id="GO:0005524">
    <property type="term" value="F:ATP binding"/>
    <property type="evidence" value="ECO:0007669"/>
    <property type="project" value="UniProtKB-KW"/>
</dbReference>
<dbReference type="Gene3D" id="3.30.565.10">
    <property type="entry name" value="Histidine kinase-like ATPase, C-terminal domain"/>
    <property type="match status" value="1"/>
</dbReference>
<evidence type="ECO:0000256" key="1">
    <source>
        <dbReference type="ARBA" id="ARBA00022527"/>
    </source>
</evidence>
<evidence type="ECO:0000313" key="5">
    <source>
        <dbReference type="Proteomes" id="UP001432075"/>
    </source>
</evidence>
<keyword evidence="4" id="KW-0067">ATP-binding</keyword>
<protein>
    <submittedName>
        <fullName evidence="4">ATP-binding protein</fullName>
    </submittedName>
</protein>
<dbReference type="EMBL" id="CP108058">
    <property type="protein sequence ID" value="WUO51503.1"/>
    <property type="molecule type" value="Genomic_DNA"/>
</dbReference>
<feature type="region of interest" description="Disordered" evidence="2">
    <location>
        <begin position="1"/>
        <end position="26"/>
    </location>
</feature>
<geneLocation type="plasmid" evidence="4 5">
    <name>unnamed1</name>
</geneLocation>
<evidence type="ECO:0000259" key="3">
    <source>
        <dbReference type="Pfam" id="PF13581"/>
    </source>
</evidence>
<keyword evidence="1" id="KW-0808">Transferase</keyword>
<feature type="domain" description="Histidine kinase/HSP90-like ATPase" evidence="3">
    <location>
        <begin position="39"/>
        <end position="138"/>
    </location>
</feature>
<keyword evidence="1" id="KW-0723">Serine/threonine-protein kinase</keyword>
<keyword evidence="1" id="KW-0418">Kinase</keyword>
<reference evidence="4" key="1">
    <citation type="submission" date="2022-10" db="EMBL/GenBank/DDBJ databases">
        <title>The complete genomes of actinobacterial strains from the NBC collection.</title>
        <authorList>
            <person name="Joergensen T.S."/>
            <person name="Alvarez Arevalo M."/>
            <person name="Sterndorff E.B."/>
            <person name="Faurdal D."/>
            <person name="Vuksanovic O."/>
            <person name="Mourched A.-S."/>
            <person name="Charusanti P."/>
            <person name="Shaw S."/>
            <person name="Blin K."/>
            <person name="Weber T."/>
        </authorList>
    </citation>
    <scope>NUCLEOTIDE SEQUENCE</scope>
    <source>
        <strain evidence="4">NBC_00283</strain>
        <plasmid evidence="4">unnamed1</plasmid>
    </source>
</reference>
<keyword evidence="4" id="KW-0614">Plasmid</keyword>
<name>A0ABZ1RY29_9ACTN</name>
<dbReference type="SUPFAM" id="SSF55874">
    <property type="entry name" value="ATPase domain of HSP90 chaperone/DNA topoisomerase II/histidine kinase"/>
    <property type="match status" value="1"/>
</dbReference>
<dbReference type="RefSeq" id="WP_124290952.1">
    <property type="nucleotide sequence ID" value="NZ_CP108058.1"/>
</dbReference>
<keyword evidence="5" id="KW-1185">Reference proteome</keyword>
<dbReference type="PANTHER" id="PTHR35526">
    <property type="entry name" value="ANTI-SIGMA-F FACTOR RSBW-RELATED"/>
    <property type="match status" value="1"/>
</dbReference>